<feature type="region of interest" description="Disordered" evidence="1">
    <location>
        <begin position="331"/>
        <end position="351"/>
    </location>
</feature>
<comment type="caution">
    <text evidence="2">The sequence shown here is derived from an EMBL/GenBank/DDBJ whole genome shotgun (WGS) entry which is preliminary data.</text>
</comment>
<evidence type="ECO:0008006" key="4">
    <source>
        <dbReference type="Google" id="ProtNLM"/>
    </source>
</evidence>
<sequence length="351" mass="38638">MAARQGVGDSVGMAAIPSPEPPRADVDALTRAEARLRGVPEALLRRRSTVRRDPGIYAPPGHEITAWDVVAALARAIPGSAINGLSAARHHGFRLPRHLQEDETPHLNTPPLRSPVRRRGLRSTQYAYAASDLTRTPEGLAVTTPERTLYEMSLRLGHEDLVAAGDGILNTHADGYDAGRPPLCTPEDLRRYLRAHRGARGIRAFDRAVARMRPGSDSRPETFLRLACEDHGIDGLVPGFAVRNTRGMLLFQADLALPRLRLSIQYEGAHHDRPEQVRRDVERARRTAEAGWVEVRITAADLREAVWCAGSRMPRAVAIILRAIRDHDAAATPNDAESSISTENRRISGRK</sequence>
<evidence type="ECO:0000313" key="3">
    <source>
        <dbReference type="Proteomes" id="UP000053171"/>
    </source>
</evidence>
<feature type="region of interest" description="Disordered" evidence="1">
    <location>
        <begin position="1"/>
        <end position="24"/>
    </location>
</feature>
<dbReference type="EMBL" id="LJBJ02000002">
    <property type="protein sequence ID" value="OAX52625.1"/>
    <property type="molecule type" value="Genomic_DNA"/>
</dbReference>
<dbReference type="Gene3D" id="3.40.960.10">
    <property type="entry name" value="VSR Endonuclease"/>
    <property type="match status" value="1"/>
</dbReference>
<dbReference type="AlphaFoldDB" id="A0A199NUX6"/>
<evidence type="ECO:0000256" key="1">
    <source>
        <dbReference type="SAM" id="MobiDB-lite"/>
    </source>
</evidence>
<keyword evidence="3" id="KW-1185">Reference proteome</keyword>
<dbReference type="SUPFAM" id="SSF52980">
    <property type="entry name" value="Restriction endonuclease-like"/>
    <property type="match status" value="1"/>
</dbReference>
<dbReference type="InterPro" id="IPR011335">
    <property type="entry name" value="Restrct_endonuc-II-like"/>
</dbReference>
<protein>
    <recommendedName>
        <fullName evidence="4">DUF559 domain-containing protein</fullName>
    </recommendedName>
</protein>
<evidence type="ECO:0000313" key="2">
    <source>
        <dbReference type="EMBL" id="OAX52625.1"/>
    </source>
</evidence>
<accession>A0A199NUX6</accession>
<reference evidence="2" key="1">
    <citation type="submission" date="2016-06" db="EMBL/GenBank/DDBJ databases">
        <title>Identification of putative biosynthetic pathways for the production of bioactive secondary metabolites by the marine actinomycete Kocuria kristinae RUTW2-3.</title>
        <authorList>
            <person name="Waterworth S.C."/>
            <person name="Walmsley T.A."/>
            <person name="Matongo T."/>
            <person name="Davies-Coleman M.T."/>
            <person name="Dorrington R.A."/>
        </authorList>
    </citation>
    <scope>NUCLEOTIDE SEQUENCE [LARGE SCALE GENOMIC DNA]</scope>
    <source>
        <strain evidence="2">RUTW2-3</strain>
    </source>
</reference>
<gene>
    <name evidence="2" type="ORF">AN277_0201280</name>
</gene>
<name>A0A199NUX6_9MICC</name>
<dbReference type="Proteomes" id="UP000053171">
    <property type="component" value="Unassembled WGS sequence"/>
</dbReference>
<organism evidence="2 3">
    <name type="scientific">Rothia kristinae</name>
    <dbReference type="NCBI Taxonomy" id="37923"/>
    <lineage>
        <taxon>Bacteria</taxon>
        <taxon>Bacillati</taxon>
        <taxon>Actinomycetota</taxon>
        <taxon>Actinomycetes</taxon>
        <taxon>Micrococcales</taxon>
        <taxon>Micrococcaceae</taxon>
        <taxon>Rothia</taxon>
    </lineage>
</organism>
<proteinExistence type="predicted"/>